<sequence>MMKESLRVQGESRRLSRSRLALTVAIKIACIALIFYLNGVFGVLDLLRTHTQRLSEENSPYGTFPRPGDAFHFIPCTNVSILPPLNDTTPEKTWAKYVDPSPAHWIWGNKSTNSTQPQDDPYSGRPIYLCGYLDAPLDYTNKSNPRIVRLAVTKLQVSGLSRSKSCHAGEKSERTIVIEPGGPGGSGTSYAFRAAEDISTRLSGGKYDVLGWDPRGVNASLPAVSCFPYNADRDRWSLLAGQYREVSASPWAQLELADTMNDAIFKACREIHGDIARFVGTAFVARDMEEIRKALGEEELTGYLVSYGTGIGQTYANMFPESVGRMILDGTEYVKDHRLLGGFGWTALDNATDAWHDGVLGECLNAGPEHCALAKSSDGQSVKLHDLENRMEDLITSLIPRPIVGYTVTDGPSLITYSKLIGGIYGALYNAKSWPALAQMLYELEHGNATLASIFLEQSWEYNPARPSIAGTRPRTEELGSLVICADSYDAPEQDLVWWNSLWANMSAKSWISGNSRFGNVFPCRHFNKYWSAPAEVYRGDLNHTLRNPVLLIAETYDPATPLRNGRRLLAEMGKNARLIVHHGYGHSSRDTSNCTDTIAKNLILHGKLPDEQETNCFANEKPYLYGVNKTIGVAELKQKMDPVGMWKEHLLELGLWNPRMLT</sequence>
<accession>A0A4Z1P1W8</accession>
<dbReference type="SUPFAM" id="SSF53474">
    <property type="entry name" value="alpha/beta-Hydrolases"/>
    <property type="match status" value="1"/>
</dbReference>
<evidence type="ECO:0000259" key="4">
    <source>
        <dbReference type="Pfam" id="PF00561"/>
    </source>
</evidence>
<dbReference type="Pfam" id="PF00561">
    <property type="entry name" value="Abhydrolase_1"/>
    <property type="match status" value="1"/>
</dbReference>
<name>A0A4Z1P1W8_9PEZI</name>
<dbReference type="PANTHER" id="PTHR43248">
    <property type="entry name" value="2-SUCCINYL-6-HYDROXY-2,4-CYCLOHEXADIENE-1-CARBOXYLATE SYNTHASE"/>
    <property type="match status" value="1"/>
</dbReference>
<dbReference type="InterPro" id="IPR013595">
    <property type="entry name" value="Pept_S33_TAP-like_C"/>
</dbReference>
<proteinExistence type="inferred from homology"/>
<evidence type="ECO:0000313" key="6">
    <source>
        <dbReference type="EMBL" id="TID17824.1"/>
    </source>
</evidence>
<dbReference type="InterPro" id="IPR000073">
    <property type="entry name" value="AB_hydrolase_1"/>
</dbReference>
<dbReference type="Pfam" id="PF08386">
    <property type="entry name" value="Abhydrolase_4"/>
    <property type="match status" value="1"/>
</dbReference>
<feature type="domain" description="Peptidase S33 tripeptidyl aminopeptidase-like C-terminal" evidence="5">
    <location>
        <begin position="531"/>
        <end position="616"/>
    </location>
</feature>
<dbReference type="InterPro" id="IPR029058">
    <property type="entry name" value="AB_hydrolase_fold"/>
</dbReference>
<feature type="domain" description="AB hydrolase-1" evidence="4">
    <location>
        <begin position="175"/>
        <end position="341"/>
    </location>
</feature>
<gene>
    <name evidence="6" type="ORF">E6O75_ATG10469</name>
</gene>
<evidence type="ECO:0000313" key="7">
    <source>
        <dbReference type="Proteomes" id="UP000298493"/>
    </source>
</evidence>
<dbReference type="Gene3D" id="3.40.50.1820">
    <property type="entry name" value="alpha/beta hydrolase"/>
    <property type="match status" value="1"/>
</dbReference>
<feature type="transmembrane region" description="Helical" evidence="3">
    <location>
        <begin position="20"/>
        <end position="44"/>
    </location>
</feature>
<dbReference type="AlphaFoldDB" id="A0A4Z1P1W8"/>
<organism evidence="6 7">
    <name type="scientific">Venturia nashicola</name>
    <dbReference type="NCBI Taxonomy" id="86259"/>
    <lineage>
        <taxon>Eukaryota</taxon>
        <taxon>Fungi</taxon>
        <taxon>Dikarya</taxon>
        <taxon>Ascomycota</taxon>
        <taxon>Pezizomycotina</taxon>
        <taxon>Dothideomycetes</taxon>
        <taxon>Pleosporomycetidae</taxon>
        <taxon>Venturiales</taxon>
        <taxon>Venturiaceae</taxon>
        <taxon>Venturia</taxon>
    </lineage>
</organism>
<keyword evidence="3" id="KW-1133">Transmembrane helix</keyword>
<keyword evidence="2 6" id="KW-0378">Hydrolase</keyword>
<keyword evidence="3" id="KW-0472">Membrane</keyword>
<evidence type="ECO:0000256" key="3">
    <source>
        <dbReference type="SAM" id="Phobius"/>
    </source>
</evidence>
<evidence type="ECO:0000259" key="5">
    <source>
        <dbReference type="Pfam" id="PF08386"/>
    </source>
</evidence>
<keyword evidence="3" id="KW-0812">Transmembrane</keyword>
<dbReference type="GO" id="GO:0016787">
    <property type="term" value="F:hydrolase activity"/>
    <property type="evidence" value="ECO:0007669"/>
    <property type="project" value="UniProtKB-KW"/>
</dbReference>
<reference evidence="6 7" key="1">
    <citation type="submission" date="2019-04" db="EMBL/GenBank/DDBJ databases">
        <title>High contiguity whole genome sequence and gene annotation resource for two Venturia nashicola isolates.</title>
        <authorList>
            <person name="Prokchorchik M."/>
            <person name="Won K."/>
            <person name="Lee Y."/>
            <person name="Choi E.D."/>
            <person name="Segonzac C."/>
            <person name="Sohn K.H."/>
        </authorList>
    </citation>
    <scope>NUCLEOTIDE SEQUENCE [LARGE SCALE GENOMIC DNA]</scope>
    <source>
        <strain evidence="6 7">PRI2</strain>
    </source>
</reference>
<evidence type="ECO:0000256" key="1">
    <source>
        <dbReference type="ARBA" id="ARBA00010088"/>
    </source>
</evidence>
<protein>
    <submittedName>
        <fullName evidence="6">Alpha/Beta hydrolase protein</fullName>
    </submittedName>
</protein>
<keyword evidence="7" id="KW-1185">Reference proteome</keyword>
<evidence type="ECO:0000256" key="2">
    <source>
        <dbReference type="ARBA" id="ARBA00022801"/>
    </source>
</evidence>
<comment type="caution">
    <text evidence="6">The sequence shown here is derived from an EMBL/GenBank/DDBJ whole genome shotgun (WGS) entry which is preliminary data.</text>
</comment>
<dbReference type="PANTHER" id="PTHR43248:SF25">
    <property type="entry name" value="AB HYDROLASE-1 DOMAIN-CONTAINING PROTEIN-RELATED"/>
    <property type="match status" value="1"/>
</dbReference>
<dbReference type="Proteomes" id="UP000298493">
    <property type="component" value="Unassembled WGS sequence"/>
</dbReference>
<dbReference type="InterPro" id="IPR051601">
    <property type="entry name" value="Serine_prot/Carboxylest_S33"/>
</dbReference>
<dbReference type="STRING" id="86259.A0A4Z1P1W8"/>
<dbReference type="EMBL" id="SNSC02000015">
    <property type="protein sequence ID" value="TID17824.1"/>
    <property type="molecule type" value="Genomic_DNA"/>
</dbReference>
<comment type="similarity">
    <text evidence="1">Belongs to the peptidase S33 family.</text>
</comment>